<feature type="transmembrane region" description="Helical" evidence="9">
    <location>
        <begin position="21"/>
        <end position="42"/>
    </location>
</feature>
<dbReference type="InterPro" id="IPR050366">
    <property type="entry name" value="BP-dependent_transpt_permease"/>
</dbReference>
<evidence type="ECO:0000256" key="9">
    <source>
        <dbReference type="RuleBase" id="RU363032"/>
    </source>
</evidence>
<keyword evidence="3" id="KW-1003">Cell membrane</keyword>
<dbReference type="EMBL" id="CP041690">
    <property type="protein sequence ID" value="QEE20100.1"/>
    <property type="molecule type" value="Genomic_DNA"/>
</dbReference>
<sequence>MALIDTFSARARRQMLGSVPVAVGLVILGTLILVCALAPWIAPYHPTRAVGGINEPPSLAHLFGTTGQGQDVLSQFLYGGQNTLWVAFAIAVLTTLIALVVALTSAYFRGWVDDALTLVSNVFLVIPGLPLVVVLAAFLPPGSLTIIIVLTLTGWAFGARLFRSQALSLREREFIAAAEDVGESRWRIVAIELLPNMGSVVAAYFVNQVIFAITAQASLEFLGLGNGGQVTWGTMLFWAQNTSALIRGAWWTFVVPGMAIALTAFSLALINNAVDELGNPRLRADRLLRRAGFRKPSASLMTPVKRND</sequence>
<evidence type="ECO:0000256" key="4">
    <source>
        <dbReference type="ARBA" id="ARBA00022692"/>
    </source>
</evidence>
<dbReference type="CDD" id="cd06261">
    <property type="entry name" value="TM_PBP2"/>
    <property type="match status" value="1"/>
</dbReference>
<keyword evidence="5" id="KW-0571">Peptide transport</keyword>
<dbReference type="PANTHER" id="PTHR43386">
    <property type="entry name" value="OLIGOPEPTIDE TRANSPORT SYSTEM PERMEASE PROTEIN APPC"/>
    <property type="match status" value="1"/>
</dbReference>
<dbReference type="InterPro" id="IPR025966">
    <property type="entry name" value="OppC_N"/>
</dbReference>
<gene>
    <name evidence="10" type="ORF">FNA67_07890</name>
</gene>
<accession>A0A5B9DLH9</accession>
<keyword evidence="2 9" id="KW-0813">Transport</keyword>
<dbReference type="GO" id="GO:0005886">
    <property type="term" value="C:plasma membrane"/>
    <property type="evidence" value="ECO:0007669"/>
    <property type="project" value="UniProtKB-SubCell"/>
</dbReference>
<feature type="transmembrane region" description="Helical" evidence="9">
    <location>
        <begin position="84"/>
        <end position="108"/>
    </location>
</feature>
<dbReference type="PROSITE" id="PS50928">
    <property type="entry name" value="ABC_TM1"/>
    <property type="match status" value="1"/>
</dbReference>
<evidence type="ECO:0000256" key="8">
    <source>
        <dbReference type="ARBA" id="ARBA00023136"/>
    </source>
</evidence>
<protein>
    <submittedName>
        <fullName evidence="10">ABC transporter permease</fullName>
    </submittedName>
</protein>
<evidence type="ECO:0000256" key="7">
    <source>
        <dbReference type="ARBA" id="ARBA00022989"/>
    </source>
</evidence>
<feature type="transmembrane region" description="Helical" evidence="9">
    <location>
        <begin position="144"/>
        <end position="162"/>
    </location>
</feature>
<dbReference type="InterPro" id="IPR035906">
    <property type="entry name" value="MetI-like_sf"/>
</dbReference>
<evidence type="ECO:0000256" key="5">
    <source>
        <dbReference type="ARBA" id="ARBA00022856"/>
    </source>
</evidence>
<evidence type="ECO:0000256" key="1">
    <source>
        <dbReference type="ARBA" id="ARBA00004651"/>
    </source>
</evidence>
<keyword evidence="8 9" id="KW-0472">Membrane</keyword>
<feature type="transmembrane region" description="Helical" evidence="9">
    <location>
        <begin position="193"/>
        <end position="215"/>
    </location>
</feature>
<feature type="transmembrane region" description="Helical" evidence="9">
    <location>
        <begin position="250"/>
        <end position="270"/>
    </location>
</feature>
<evidence type="ECO:0000313" key="11">
    <source>
        <dbReference type="Proteomes" id="UP000321062"/>
    </source>
</evidence>
<keyword evidence="11" id="KW-1185">Reference proteome</keyword>
<proteinExistence type="inferred from homology"/>
<dbReference type="AlphaFoldDB" id="A0A5B9DLH9"/>
<evidence type="ECO:0000256" key="6">
    <source>
        <dbReference type="ARBA" id="ARBA00022927"/>
    </source>
</evidence>
<dbReference type="Pfam" id="PF12911">
    <property type="entry name" value="OppC_N"/>
    <property type="match status" value="1"/>
</dbReference>
<name>A0A5B9DLH9_9HYPH</name>
<dbReference type="Pfam" id="PF00528">
    <property type="entry name" value="BPD_transp_1"/>
    <property type="match status" value="1"/>
</dbReference>
<keyword evidence="6" id="KW-0653">Protein transport</keyword>
<dbReference type="PANTHER" id="PTHR43386:SF1">
    <property type="entry name" value="D,D-DIPEPTIDE TRANSPORT SYSTEM PERMEASE PROTEIN DDPC-RELATED"/>
    <property type="match status" value="1"/>
</dbReference>
<dbReference type="OrthoDB" id="9805884at2"/>
<feature type="transmembrane region" description="Helical" evidence="9">
    <location>
        <begin position="115"/>
        <end position="138"/>
    </location>
</feature>
<keyword evidence="7 9" id="KW-1133">Transmembrane helix</keyword>
<dbReference type="RefSeq" id="WP_147655657.1">
    <property type="nucleotide sequence ID" value="NZ_BMFM01000001.1"/>
</dbReference>
<dbReference type="InterPro" id="IPR000515">
    <property type="entry name" value="MetI-like"/>
</dbReference>
<keyword evidence="4 9" id="KW-0812">Transmembrane</keyword>
<dbReference type="Gene3D" id="1.10.3720.10">
    <property type="entry name" value="MetI-like"/>
    <property type="match status" value="1"/>
</dbReference>
<evidence type="ECO:0000313" key="10">
    <source>
        <dbReference type="EMBL" id="QEE20100.1"/>
    </source>
</evidence>
<dbReference type="KEGG" id="yti:FNA67_07890"/>
<dbReference type="Proteomes" id="UP000321062">
    <property type="component" value="Chromosome"/>
</dbReference>
<dbReference type="GO" id="GO:0071916">
    <property type="term" value="F:dipeptide transmembrane transporter activity"/>
    <property type="evidence" value="ECO:0007669"/>
    <property type="project" value="TreeGrafter"/>
</dbReference>
<organism evidence="10 11">
    <name type="scientific">Paradevosia tibetensis</name>
    <dbReference type="NCBI Taxonomy" id="1447062"/>
    <lineage>
        <taxon>Bacteria</taxon>
        <taxon>Pseudomonadati</taxon>
        <taxon>Pseudomonadota</taxon>
        <taxon>Alphaproteobacteria</taxon>
        <taxon>Hyphomicrobiales</taxon>
        <taxon>Devosiaceae</taxon>
        <taxon>Paradevosia</taxon>
    </lineage>
</organism>
<reference evidence="10 11" key="1">
    <citation type="journal article" date="2015" name="Int. J. Syst. Evol. Microbiol.">
        <title>Youhaiella tibetensis gen. nov., sp. nov., isolated from subsurface sediment.</title>
        <authorList>
            <person name="Wang Y.X."/>
            <person name="Huang F.Q."/>
            <person name="Nogi Y."/>
            <person name="Pang S.J."/>
            <person name="Wang P.K."/>
            <person name="Lv J."/>
        </authorList>
    </citation>
    <scope>NUCLEOTIDE SEQUENCE [LARGE SCALE GENOMIC DNA]</scope>
    <source>
        <strain evidence="11">fig4</strain>
    </source>
</reference>
<evidence type="ECO:0000256" key="2">
    <source>
        <dbReference type="ARBA" id="ARBA00022448"/>
    </source>
</evidence>
<evidence type="ECO:0000256" key="3">
    <source>
        <dbReference type="ARBA" id="ARBA00022475"/>
    </source>
</evidence>
<comment type="subcellular location">
    <subcellularLocation>
        <location evidence="1 9">Cell membrane</location>
        <topology evidence="1 9">Multi-pass membrane protein</topology>
    </subcellularLocation>
</comment>
<dbReference type="GO" id="GO:0015031">
    <property type="term" value="P:protein transport"/>
    <property type="evidence" value="ECO:0007669"/>
    <property type="project" value="UniProtKB-KW"/>
</dbReference>
<dbReference type="SUPFAM" id="SSF161098">
    <property type="entry name" value="MetI-like"/>
    <property type="match status" value="1"/>
</dbReference>
<comment type="similarity">
    <text evidence="9">Belongs to the binding-protein-dependent transport system permease family.</text>
</comment>